<accession>A0A0C3BGC1</accession>
<reference evidence="3" key="2">
    <citation type="submission" date="2015-01" db="EMBL/GenBank/DDBJ databases">
        <title>Evolutionary Origins and Diversification of the Mycorrhizal Mutualists.</title>
        <authorList>
            <consortium name="DOE Joint Genome Institute"/>
            <consortium name="Mycorrhizal Genomics Consortium"/>
            <person name="Kohler A."/>
            <person name="Kuo A."/>
            <person name="Nagy L.G."/>
            <person name="Floudas D."/>
            <person name="Copeland A."/>
            <person name="Barry K.W."/>
            <person name="Cichocki N."/>
            <person name="Veneault-Fourrey C."/>
            <person name="LaButti K."/>
            <person name="Lindquist E.A."/>
            <person name="Lipzen A."/>
            <person name="Lundell T."/>
            <person name="Morin E."/>
            <person name="Murat C."/>
            <person name="Riley R."/>
            <person name="Ohm R."/>
            <person name="Sun H."/>
            <person name="Tunlid A."/>
            <person name="Henrissat B."/>
            <person name="Grigoriev I.V."/>
            <person name="Hibbett D.S."/>
            <person name="Martin F."/>
        </authorList>
    </citation>
    <scope>NUCLEOTIDE SEQUENCE [LARGE SCALE GENOMIC DNA]</scope>
    <source>
        <strain evidence="3">h7</strain>
    </source>
</reference>
<gene>
    <name evidence="2" type="ORF">M413DRAFT_14353</name>
</gene>
<keyword evidence="3" id="KW-1185">Reference proteome</keyword>
<organism evidence="2 3">
    <name type="scientific">Hebeloma cylindrosporum</name>
    <dbReference type="NCBI Taxonomy" id="76867"/>
    <lineage>
        <taxon>Eukaryota</taxon>
        <taxon>Fungi</taxon>
        <taxon>Dikarya</taxon>
        <taxon>Basidiomycota</taxon>
        <taxon>Agaricomycotina</taxon>
        <taxon>Agaricomycetes</taxon>
        <taxon>Agaricomycetidae</taxon>
        <taxon>Agaricales</taxon>
        <taxon>Agaricineae</taxon>
        <taxon>Hymenogastraceae</taxon>
        <taxon>Hebeloma</taxon>
    </lineage>
</organism>
<evidence type="ECO:0000313" key="3">
    <source>
        <dbReference type="Proteomes" id="UP000053424"/>
    </source>
</evidence>
<keyword evidence="1" id="KW-0472">Membrane</keyword>
<protein>
    <submittedName>
        <fullName evidence="2">Uncharacterized protein</fullName>
    </submittedName>
</protein>
<dbReference type="HOGENOM" id="CLU_1777693_0_0_1"/>
<proteinExistence type="predicted"/>
<name>A0A0C3BGC1_HEBCY</name>
<dbReference type="Proteomes" id="UP000053424">
    <property type="component" value="Unassembled WGS sequence"/>
</dbReference>
<keyword evidence="1" id="KW-1133">Transmembrane helix</keyword>
<evidence type="ECO:0000313" key="2">
    <source>
        <dbReference type="EMBL" id="KIM35775.1"/>
    </source>
</evidence>
<sequence>MAWRDYGWWISARETNLENGRLRYKGHQNPSRALLRAGSRPEHITSYSNSVVLVIRILSFQGKILHLTMHSNRAVFILGGLLYAYVMAALPLEPRHIIDRGRPRSQTITYLRRPKPSPATMNGDVGSAPVEYQYLSLVDQKGSTST</sequence>
<feature type="transmembrane region" description="Helical" evidence="1">
    <location>
        <begin position="74"/>
        <end position="92"/>
    </location>
</feature>
<keyword evidence="1" id="KW-0812">Transmembrane</keyword>
<dbReference type="AlphaFoldDB" id="A0A0C3BGC1"/>
<evidence type="ECO:0000256" key="1">
    <source>
        <dbReference type="SAM" id="Phobius"/>
    </source>
</evidence>
<reference evidence="2 3" key="1">
    <citation type="submission" date="2014-04" db="EMBL/GenBank/DDBJ databases">
        <authorList>
            <consortium name="DOE Joint Genome Institute"/>
            <person name="Kuo A."/>
            <person name="Gay G."/>
            <person name="Dore J."/>
            <person name="Kohler A."/>
            <person name="Nagy L.G."/>
            <person name="Floudas D."/>
            <person name="Copeland A."/>
            <person name="Barry K.W."/>
            <person name="Cichocki N."/>
            <person name="Veneault-Fourrey C."/>
            <person name="LaButti K."/>
            <person name="Lindquist E.A."/>
            <person name="Lipzen A."/>
            <person name="Lundell T."/>
            <person name="Morin E."/>
            <person name="Murat C."/>
            <person name="Sun H."/>
            <person name="Tunlid A."/>
            <person name="Henrissat B."/>
            <person name="Grigoriev I.V."/>
            <person name="Hibbett D.S."/>
            <person name="Martin F."/>
            <person name="Nordberg H.P."/>
            <person name="Cantor M.N."/>
            <person name="Hua S.X."/>
        </authorList>
    </citation>
    <scope>NUCLEOTIDE SEQUENCE [LARGE SCALE GENOMIC DNA]</scope>
    <source>
        <strain evidence="3">h7</strain>
    </source>
</reference>
<dbReference type="EMBL" id="KN831814">
    <property type="protein sequence ID" value="KIM35775.1"/>
    <property type="molecule type" value="Genomic_DNA"/>
</dbReference>